<evidence type="ECO:0000256" key="3">
    <source>
        <dbReference type="ARBA" id="ARBA00022691"/>
    </source>
</evidence>
<sequence>MTGAESPAVVRPLTDYRNATPFPWMGGKSRLVKTITPLLPPHTSYVEPFGGAANILLAKDRAKVEVYNDMSGLLVNFFRVLQDPANRQSLLNRLEWTPYSRMEYARALEHLDDADPVMQAWGFFVAQCQGISGTGSFGDRAATNWGYSIARDQQSYFRNHVEKLPAIAERLRQVSIEQDDGMKVIRRWDAVDTLFYVDPPYVESSRTAKNGRSGYHTEINDSDQACLVDALLNTQGMVLLSGYRTPLYQPLEDAGWERREYAMDLAAAGRAKTFDAMSASGRTKRQRTECLWLSPCVVDWNRQHRQSSLTFADGTTC</sequence>
<dbReference type="InterPro" id="IPR012327">
    <property type="entry name" value="MeTrfase_D12"/>
</dbReference>
<dbReference type="InterPro" id="IPR029063">
    <property type="entry name" value="SAM-dependent_MTases_sf"/>
</dbReference>
<dbReference type="InterPro" id="IPR012263">
    <property type="entry name" value="M_m6A_EcoRV"/>
</dbReference>
<protein>
    <submittedName>
        <fullName evidence="4">Putative D12 class N6 adenine-specific DNA methyltransferase</fullName>
    </submittedName>
</protein>
<dbReference type="GO" id="GO:1904047">
    <property type="term" value="F:S-adenosyl-L-methionine binding"/>
    <property type="evidence" value="ECO:0007669"/>
    <property type="project" value="TreeGrafter"/>
</dbReference>
<dbReference type="PIRSF" id="PIRSF000398">
    <property type="entry name" value="M_m6A_EcoRV"/>
    <property type="match status" value="1"/>
</dbReference>
<dbReference type="GO" id="GO:0043565">
    <property type="term" value="F:sequence-specific DNA binding"/>
    <property type="evidence" value="ECO:0007669"/>
    <property type="project" value="TreeGrafter"/>
</dbReference>
<reference evidence="4" key="1">
    <citation type="submission" date="2009-10" db="EMBL/GenBank/DDBJ databases">
        <title>Diversity of trophic interactions inside an arsenic-rich microbial ecosystem.</title>
        <authorList>
            <person name="Bertin P.N."/>
            <person name="Heinrich-Salmeron A."/>
            <person name="Pelletier E."/>
            <person name="Goulhen-Chollet F."/>
            <person name="Arsene-Ploetze F."/>
            <person name="Gallien S."/>
            <person name="Calteau A."/>
            <person name="Vallenet D."/>
            <person name="Casiot C."/>
            <person name="Chane-Woon-Ming B."/>
            <person name="Giloteaux L."/>
            <person name="Barakat M."/>
            <person name="Bonnefoy V."/>
            <person name="Bruneel O."/>
            <person name="Chandler M."/>
            <person name="Cleiss J."/>
            <person name="Duran R."/>
            <person name="Elbaz-Poulichet F."/>
            <person name="Fonknechten N."/>
            <person name="Lauga B."/>
            <person name="Mornico D."/>
            <person name="Ortet P."/>
            <person name="Schaeffer C."/>
            <person name="Siguier P."/>
            <person name="Alexander Thil Smith A."/>
            <person name="Van Dorsselaer A."/>
            <person name="Weissenbach J."/>
            <person name="Medigue C."/>
            <person name="Le Paslier D."/>
        </authorList>
    </citation>
    <scope>NUCLEOTIDE SEQUENCE</scope>
</reference>
<dbReference type="PANTHER" id="PTHR30481:SF4">
    <property type="entry name" value="SITE-SPECIFIC DNA-METHYLTRANSFERASE (ADENINE-SPECIFIC)"/>
    <property type="match status" value="1"/>
</dbReference>
<accession>E6QCG4</accession>
<evidence type="ECO:0000256" key="1">
    <source>
        <dbReference type="ARBA" id="ARBA00022603"/>
    </source>
</evidence>
<dbReference type="AlphaFoldDB" id="E6QCG4"/>
<dbReference type="GO" id="GO:0009007">
    <property type="term" value="F:site-specific DNA-methyltransferase (adenine-specific) activity"/>
    <property type="evidence" value="ECO:0007669"/>
    <property type="project" value="UniProtKB-EC"/>
</dbReference>
<evidence type="ECO:0000256" key="2">
    <source>
        <dbReference type="ARBA" id="ARBA00022679"/>
    </source>
</evidence>
<dbReference type="GO" id="GO:0032259">
    <property type="term" value="P:methylation"/>
    <property type="evidence" value="ECO:0007669"/>
    <property type="project" value="UniProtKB-KW"/>
</dbReference>
<name>E6QCG4_9ZZZZ</name>
<dbReference type="SUPFAM" id="SSF53335">
    <property type="entry name" value="S-adenosyl-L-methionine-dependent methyltransferases"/>
    <property type="match status" value="1"/>
</dbReference>
<dbReference type="Gene3D" id="3.40.50.150">
    <property type="entry name" value="Vaccinia Virus protein VP39"/>
    <property type="match status" value="2"/>
</dbReference>
<dbReference type="GO" id="GO:0006298">
    <property type="term" value="P:mismatch repair"/>
    <property type="evidence" value="ECO:0007669"/>
    <property type="project" value="TreeGrafter"/>
</dbReference>
<dbReference type="Pfam" id="PF02086">
    <property type="entry name" value="MethyltransfD12"/>
    <property type="match status" value="1"/>
</dbReference>
<keyword evidence="2 4" id="KW-0808">Transferase</keyword>
<dbReference type="EMBL" id="CABP01000088">
    <property type="protein sequence ID" value="CBI04890.1"/>
    <property type="molecule type" value="Genomic_DNA"/>
</dbReference>
<keyword evidence="1 4" id="KW-0489">Methyltransferase</keyword>
<gene>
    <name evidence="4" type="ORF">CARN5_1628</name>
</gene>
<organism evidence="4">
    <name type="scientific">mine drainage metagenome</name>
    <dbReference type="NCBI Taxonomy" id="410659"/>
    <lineage>
        <taxon>unclassified sequences</taxon>
        <taxon>metagenomes</taxon>
        <taxon>ecological metagenomes</taxon>
    </lineage>
</organism>
<comment type="caution">
    <text evidence="4">The sequence shown here is derived from an EMBL/GenBank/DDBJ whole genome shotgun (WGS) entry which is preliminary data.</text>
</comment>
<keyword evidence="3" id="KW-0949">S-adenosyl-L-methionine</keyword>
<proteinExistence type="predicted"/>
<dbReference type="GO" id="GO:0009307">
    <property type="term" value="P:DNA restriction-modification system"/>
    <property type="evidence" value="ECO:0007669"/>
    <property type="project" value="InterPro"/>
</dbReference>
<evidence type="ECO:0000313" key="4">
    <source>
        <dbReference type="EMBL" id="CBI04890.1"/>
    </source>
</evidence>
<dbReference type="PRINTS" id="PR00505">
    <property type="entry name" value="D12N6MTFRASE"/>
</dbReference>
<dbReference type="PANTHER" id="PTHR30481">
    <property type="entry name" value="DNA ADENINE METHYLASE"/>
    <property type="match status" value="1"/>
</dbReference>